<dbReference type="Pfam" id="PF03572">
    <property type="entry name" value="Peptidase_S41"/>
    <property type="match status" value="1"/>
</dbReference>
<dbReference type="Gene3D" id="3.90.226.10">
    <property type="entry name" value="2-enoyl-CoA Hydratase, Chain A, domain 1"/>
    <property type="match status" value="1"/>
</dbReference>
<evidence type="ECO:0000313" key="2">
    <source>
        <dbReference type="EMBL" id="OEJ75133.1"/>
    </source>
</evidence>
<dbReference type="STRING" id="1781255.BH720_10410"/>
<sequence length="579" mass="65634">MESIQLEAQELQNIEAFCRLLGILRYFHPSTAATKADWNQMAVSGIQTIKSVANSQELAIQLEQLLQPIAPTLRVLPKQEPYTIPQILFPSCRQRAIKTVRWKHLGMGTGSIFQGWRWFFNPFYKSQKEYTNVPSHRSFNDIFLEDWIWQATLPGNLVAYVPLVLFTNFWGTFPQGLAKPPKLKLKLTPDDWAVRLADVAIAWNAFQHFYPYFDVVSVDWQNVLPEALQSAATSSSPSAYLNVIKRMVALLQDGHGQVIDKSILPYCLPLTWVWIENQIAIAHVLPEQREVLHPGDVVVTIDNRPVAEVAAETEQFCSGSPQLKPFSVLMELLLGEQNAIRQLTVRSPEGELRDITVVHEVPVTQMPQEPRLQDISELKPGIFYVNLELSNSRFSQALQRLQQAQGIIFDLRGYPRSAARAIQHLIQESVESAQWLVPILYKPDRKDMSFEELKRWQLPPRSPYLKANRVFLVDGRAMSQTETWLGIIDRYKLGDIVGSTTAGTNGNMNGFRLPSGITILWTGMKVYKHDGSQHHLVGFQPTVAVSRTIQGVRDRKDELVERAIEVLQSNGLANGGHRC</sequence>
<gene>
    <name evidence="2" type="ORF">BH720_10410</name>
</gene>
<dbReference type="GO" id="GO:0006508">
    <property type="term" value="P:proteolysis"/>
    <property type="evidence" value="ECO:0007669"/>
    <property type="project" value="InterPro"/>
</dbReference>
<dbReference type="InterPro" id="IPR029045">
    <property type="entry name" value="ClpP/crotonase-like_dom_sf"/>
</dbReference>
<dbReference type="Gene3D" id="3.30.750.44">
    <property type="match status" value="1"/>
</dbReference>
<reference evidence="2" key="1">
    <citation type="submission" date="2016-09" db="EMBL/GenBank/DDBJ databases">
        <title>Draft genome of thermotolerant cyanobacterium Desertifilum sp. strain IPPAS B-1220.</title>
        <authorList>
            <person name="Sinetova M.A."/>
            <person name="Bolakhan K."/>
            <person name="Zayadan B.K."/>
            <person name="Mironov K.S."/>
            <person name="Ustinova V."/>
            <person name="Kupriyanova E.V."/>
            <person name="Sidorov R.A."/>
            <person name="Skrypnik A.N."/>
            <person name="Gogoleva N.E."/>
            <person name="Gogolev Y.V."/>
            <person name="Los D.A."/>
        </authorList>
    </citation>
    <scope>NUCLEOTIDE SEQUENCE [LARGE SCALE GENOMIC DNA]</scope>
    <source>
        <strain evidence="2">IPPAS B-1220</strain>
    </source>
</reference>
<proteinExistence type="predicted"/>
<dbReference type="AlphaFoldDB" id="A0A1E5QLA5"/>
<dbReference type="RefSeq" id="WP_069967131.1">
    <property type="nucleotide sequence ID" value="NZ_CM124774.1"/>
</dbReference>
<dbReference type="InterPro" id="IPR005151">
    <property type="entry name" value="Tail-specific_protease"/>
</dbReference>
<feature type="domain" description="Tail specific protease" evidence="1">
    <location>
        <begin position="390"/>
        <end position="545"/>
    </location>
</feature>
<dbReference type="OrthoDB" id="6397760at2"/>
<dbReference type="GO" id="GO:0008236">
    <property type="term" value="F:serine-type peptidase activity"/>
    <property type="evidence" value="ECO:0007669"/>
    <property type="project" value="InterPro"/>
</dbReference>
<dbReference type="EMBL" id="MJGC01000053">
    <property type="protein sequence ID" value="OEJ75133.1"/>
    <property type="molecule type" value="Genomic_DNA"/>
</dbReference>
<comment type="caution">
    <text evidence="2">The sequence shown here is derived from an EMBL/GenBank/DDBJ whole genome shotgun (WGS) entry which is preliminary data.</text>
</comment>
<protein>
    <recommendedName>
        <fullName evidence="1">Tail specific protease domain-containing protein</fullName>
    </recommendedName>
</protein>
<name>A0A1E5QLA5_9CYAN</name>
<evidence type="ECO:0000259" key="1">
    <source>
        <dbReference type="Pfam" id="PF03572"/>
    </source>
</evidence>
<accession>A0A1E5QLA5</accession>
<organism evidence="2">
    <name type="scientific">Desertifilum tharense IPPAS B-1220</name>
    <dbReference type="NCBI Taxonomy" id="1781255"/>
    <lineage>
        <taxon>Bacteria</taxon>
        <taxon>Bacillati</taxon>
        <taxon>Cyanobacteriota</taxon>
        <taxon>Cyanophyceae</taxon>
        <taxon>Desertifilales</taxon>
        <taxon>Desertifilaceae</taxon>
        <taxon>Desertifilum</taxon>
    </lineage>
</organism>
<dbReference type="SUPFAM" id="SSF52096">
    <property type="entry name" value="ClpP/crotonase"/>
    <property type="match status" value="1"/>
</dbReference>